<feature type="chain" id="PRO_5003037288" evidence="2">
    <location>
        <begin position="25"/>
        <end position="312"/>
    </location>
</feature>
<evidence type="ECO:0000256" key="2">
    <source>
        <dbReference type="SAM" id="SignalP"/>
    </source>
</evidence>
<dbReference type="KEGG" id="ngr:NAEGRDRAFT_78753"/>
<evidence type="ECO:0000256" key="1">
    <source>
        <dbReference type="SAM" id="Phobius"/>
    </source>
</evidence>
<dbReference type="Gene3D" id="3.40.190.10">
    <property type="entry name" value="Periplasmic binding protein-like II"/>
    <property type="match status" value="2"/>
</dbReference>
<protein>
    <submittedName>
        <fullName evidence="3">Predicted protein</fullName>
    </submittedName>
</protein>
<dbReference type="EMBL" id="GG738853">
    <property type="protein sequence ID" value="EFC47920.1"/>
    <property type="molecule type" value="Genomic_DNA"/>
</dbReference>
<evidence type="ECO:0000313" key="4">
    <source>
        <dbReference type="Proteomes" id="UP000006671"/>
    </source>
</evidence>
<sequence>MPELKSTLIFLVICIICHLTVVTSDPSVASAAWTSAVDAAMTELAQDTTFQKQVTSLGVPFVVPYCKETANYPTKNPLPSNITKLTICSELQTSSTNLWLTVYKLVAKGLVANLNKKYSLSLGIEYLSINTTSGYFPSLLGGINSGACDIVVSDTALSTARSEQVSFTTCSYGTTYFTFMRTDLDNTTITGITTLDQLNRADVKVAWWKGTLFDQVMNNSLSLVQKYPGSTMNAMFSFAETKQVHAILFDAIDVYSWMNDHKECVNCYMKVFGDPLPVSIFTKKMPATSGVESIGVLSYGLLICILIIYSIL</sequence>
<keyword evidence="1" id="KW-1133">Transmembrane helix</keyword>
<accession>D2V693</accession>
<name>D2V693_NAEGR</name>
<dbReference type="InParanoid" id="D2V693"/>
<keyword evidence="1" id="KW-0812">Transmembrane</keyword>
<organism evidence="4">
    <name type="scientific">Naegleria gruberi</name>
    <name type="common">Amoeba</name>
    <dbReference type="NCBI Taxonomy" id="5762"/>
    <lineage>
        <taxon>Eukaryota</taxon>
        <taxon>Discoba</taxon>
        <taxon>Heterolobosea</taxon>
        <taxon>Tetramitia</taxon>
        <taxon>Eutetramitia</taxon>
        <taxon>Vahlkampfiidae</taxon>
        <taxon>Naegleria</taxon>
    </lineage>
</organism>
<dbReference type="RefSeq" id="XP_002680664.1">
    <property type="nucleotide sequence ID" value="XM_002680618.1"/>
</dbReference>
<keyword evidence="1" id="KW-0472">Membrane</keyword>
<keyword evidence="4" id="KW-1185">Reference proteome</keyword>
<feature type="transmembrane region" description="Helical" evidence="1">
    <location>
        <begin position="293"/>
        <end position="311"/>
    </location>
</feature>
<dbReference type="OMA" id="CKETANY"/>
<dbReference type="VEuPathDB" id="AmoebaDB:NAEGRDRAFT_78753"/>
<gene>
    <name evidence="3" type="ORF">NAEGRDRAFT_78753</name>
</gene>
<proteinExistence type="predicted"/>
<feature type="signal peptide" evidence="2">
    <location>
        <begin position="1"/>
        <end position="24"/>
    </location>
</feature>
<reference evidence="3 4" key="1">
    <citation type="journal article" date="2010" name="Cell">
        <title>The genome of Naegleria gruberi illuminates early eukaryotic versatility.</title>
        <authorList>
            <person name="Fritz-Laylin L.K."/>
            <person name="Prochnik S.E."/>
            <person name="Ginger M.L."/>
            <person name="Dacks J.B."/>
            <person name="Carpenter M.L."/>
            <person name="Field M.C."/>
            <person name="Kuo A."/>
            <person name="Paredez A."/>
            <person name="Chapman J."/>
            <person name="Pham J."/>
            <person name="Shu S."/>
            <person name="Neupane R."/>
            <person name="Cipriano M."/>
            <person name="Mancuso J."/>
            <person name="Tu H."/>
            <person name="Salamov A."/>
            <person name="Lindquist E."/>
            <person name="Shapiro H."/>
            <person name="Lucas S."/>
            <person name="Grigoriev I.V."/>
            <person name="Cande W.Z."/>
            <person name="Fulton C."/>
            <person name="Rokhsar D.S."/>
            <person name="Dawson S.C."/>
        </authorList>
    </citation>
    <scope>NUCLEOTIDE SEQUENCE [LARGE SCALE GENOMIC DNA]</scope>
    <source>
        <strain evidence="3 4">NEG-M</strain>
    </source>
</reference>
<keyword evidence="2" id="KW-0732">Signal</keyword>
<dbReference type="OrthoDB" id="10259514at2759"/>
<dbReference type="SUPFAM" id="SSF53850">
    <property type="entry name" value="Periplasmic binding protein-like II"/>
    <property type="match status" value="1"/>
</dbReference>
<evidence type="ECO:0000313" key="3">
    <source>
        <dbReference type="EMBL" id="EFC47920.1"/>
    </source>
</evidence>
<dbReference type="AlphaFoldDB" id="D2V693"/>
<dbReference type="Proteomes" id="UP000006671">
    <property type="component" value="Unassembled WGS sequence"/>
</dbReference>
<dbReference type="GeneID" id="8849462"/>